<evidence type="ECO:0000256" key="2">
    <source>
        <dbReference type="SAM" id="MobiDB-lite"/>
    </source>
</evidence>
<organism evidence="4">
    <name type="scientific">Schizophyllum commune (strain H4-8 / FGSC 9210)</name>
    <name type="common">Split gill fungus</name>
    <dbReference type="NCBI Taxonomy" id="578458"/>
    <lineage>
        <taxon>Eukaryota</taxon>
        <taxon>Fungi</taxon>
        <taxon>Dikarya</taxon>
        <taxon>Basidiomycota</taxon>
        <taxon>Agaricomycotina</taxon>
        <taxon>Agaricomycetes</taxon>
        <taxon>Agaricomycetidae</taxon>
        <taxon>Agaricales</taxon>
        <taxon>Schizophyllaceae</taxon>
        <taxon>Schizophyllum</taxon>
    </lineage>
</organism>
<dbReference type="AlphaFoldDB" id="D8QAJ1"/>
<feature type="non-terminal residue" evidence="3">
    <location>
        <position position="735"/>
    </location>
</feature>
<proteinExistence type="predicted"/>
<dbReference type="InParanoid" id="D8QAJ1"/>
<evidence type="ECO:0000313" key="3">
    <source>
        <dbReference type="EMBL" id="EFI95415.1"/>
    </source>
</evidence>
<keyword evidence="1" id="KW-0175">Coiled coil</keyword>
<sequence>MTSQDDRRPSLKRRADDDLPGPSIKRPRSQSPPTRAPPPSGHGRGCRGKAPASVLRRSPESPPLPGPSHGTLWHSTMVRVPTGNAEPHGSRGANAHYIDPHVMPMDYHKPLYPSTGHAYASADYGALASFYPPPPFAGPGSGTLDAVVASFEAALMGGCYPPVPGGYPAAPTGCSAAPGGYPAAIGGYPAAPPAPGLLPPAPFAYPALAPGYSIAAGYAPPPPSAPAPFPVFYPPYPIYAYPPPPAARQPHAPAFQPPQPAPAQDHTPQYYDAFAATPTPTERLDAEAWRDAYPGEYPAIPPVYPIRVSSPPARLPELMPDAVRVVGEDGVSRDESCAGRGESCALRGESCAPRDEPCARSRTSSPDPFAPLTPAEVVQHTLRAREEAAPWYECISRWRETVRGGEGEDPRARYLPRTCVDYARKSPARCLSRTPARYAKDPRAGYPKDQHAKDFRMTRLPTPQPPYMGPFNPPYDVDEGACRLPAARVPFSKDPKMRDWRRPVGAGEGMGVGEGVGEGAGEGMGVGVGVGDGMGASEPISVDPPVSVDPPEGELGEERFGEGGLGERSGEGQLGERSGEGELGERFGERELRERSGEREPHEEAGVTRLIDGMAGAFAAQLDRVADELIGGHAAHGQFVEGRKEEPLVPRSYAQQLEREVAQLEKNVAELETDAAQFRTVLAAAEHDVADLGEELLFARRLAAGARAALAGCRYQLKRMRMQFEDAEGERGAAV</sequence>
<gene>
    <name evidence="3" type="ORF">SCHCODRAFT_110929</name>
</gene>
<evidence type="ECO:0000256" key="1">
    <source>
        <dbReference type="SAM" id="Coils"/>
    </source>
</evidence>
<dbReference type="RefSeq" id="XP_003030318.1">
    <property type="nucleotide sequence ID" value="XM_003030272.1"/>
</dbReference>
<feature type="compositionally biased region" description="Basic and acidic residues" evidence="2">
    <location>
        <begin position="577"/>
        <end position="604"/>
    </location>
</feature>
<name>D8QAJ1_SCHCM</name>
<dbReference type="KEGG" id="scm:SCHCO_02508058"/>
<evidence type="ECO:0000313" key="4">
    <source>
        <dbReference type="Proteomes" id="UP000007431"/>
    </source>
</evidence>
<feature type="region of interest" description="Disordered" evidence="2">
    <location>
        <begin position="1"/>
        <end position="74"/>
    </location>
</feature>
<feature type="coiled-coil region" evidence="1">
    <location>
        <begin position="654"/>
        <end position="688"/>
    </location>
</feature>
<dbReference type="VEuPathDB" id="FungiDB:SCHCODRAFT_02508058"/>
<dbReference type="GeneID" id="9587732"/>
<feature type="compositionally biased region" description="Low complexity" evidence="2">
    <location>
        <begin position="539"/>
        <end position="550"/>
    </location>
</feature>
<feature type="compositionally biased region" description="Basic and acidic residues" evidence="2">
    <location>
        <begin position="1"/>
        <end position="17"/>
    </location>
</feature>
<dbReference type="HOGENOM" id="CLU_377298_0_0_1"/>
<keyword evidence="4" id="KW-1185">Reference proteome</keyword>
<dbReference type="EMBL" id="GL377308">
    <property type="protein sequence ID" value="EFI95415.1"/>
    <property type="molecule type" value="Genomic_DNA"/>
</dbReference>
<dbReference type="Proteomes" id="UP000007431">
    <property type="component" value="Unassembled WGS sequence"/>
</dbReference>
<protein>
    <submittedName>
        <fullName evidence="3">Uncharacterized protein</fullName>
    </submittedName>
</protein>
<feature type="region of interest" description="Disordered" evidence="2">
    <location>
        <begin position="539"/>
        <end position="604"/>
    </location>
</feature>
<reference evidence="3 4" key="1">
    <citation type="journal article" date="2010" name="Nat. Biotechnol.">
        <title>Genome sequence of the model mushroom Schizophyllum commune.</title>
        <authorList>
            <person name="Ohm R.A."/>
            <person name="de Jong J.F."/>
            <person name="Lugones L.G."/>
            <person name="Aerts A."/>
            <person name="Kothe E."/>
            <person name="Stajich J.E."/>
            <person name="de Vries R.P."/>
            <person name="Record E."/>
            <person name="Levasseur A."/>
            <person name="Baker S.E."/>
            <person name="Bartholomew K.A."/>
            <person name="Coutinho P.M."/>
            <person name="Erdmann S."/>
            <person name="Fowler T.J."/>
            <person name="Gathman A.C."/>
            <person name="Lombard V."/>
            <person name="Henrissat B."/>
            <person name="Knabe N."/>
            <person name="Kuees U."/>
            <person name="Lilly W.W."/>
            <person name="Lindquist E."/>
            <person name="Lucas S."/>
            <person name="Magnuson J.K."/>
            <person name="Piumi F."/>
            <person name="Raudaskoski M."/>
            <person name="Salamov A."/>
            <person name="Schmutz J."/>
            <person name="Schwarze F.W.M.R."/>
            <person name="vanKuyk P.A."/>
            <person name="Horton J.S."/>
            <person name="Grigoriev I.V."/>
            <person name="Woesten H.A.B."/>
        </authorList>
    </citation>
    <scope>NUCLEOTIDE SEQUENCE [LARGE SCALE GENOMIC DNA]</scope>
    <source>
        <strain evidence="4">H4-8 / FGSC 9210</strain>
    </source>
</reference>
<dbReference type="OrthoDB" id="10601938at2759"/>
<dbReference type="OMA" id="GFQPVQM"/>
<accession>D8QAJ1</accession>